<organism evidence="1 2">
    <name type="scientific">Periophthalmus magnuspinnatus</name>
    <dbReference type="NCBI Taxonomy" id="409849"/>
    <lineage>
        <taxon>Eukaryota</taxon>
        <taxon>Metazoa</taxon>
        <taxon>Chordata</taxon>
        <taxon>Craniata</taxon>
        <taxon>Vertebrata</taxon>
        <taxon>Euteleostomi</taxon>
        <taxon>Actinopterygii</taxon>
        <taxon>Neopterygii</taxon>
        <taxon>Teleostei</taxon>
        <taxon>Neoteleostei</taxon>
        <taxon>Acanthomorphata</taxon>
        <taxon>Gobiaria</taxon>
        <taxon>Gobiiformes</taxon>
        <taxon>Gobioidei</taxon>
        <taxon>Gobiidae</taxon>
        <taxon>Oxudercinae</taxon>
        <taxon>Periophthalmus</taxon>
    </lineage>
</organism>
<reference evidence="1" key="2">
    <citation type="submission" date="2025-09" db="UniProtKB">
        <authorList>
            <consortium name="Ensembl"/>
        </authorList>
    </citation>
    <scope>IDENTIFICATION</scope>
</reference>
<keyword evidence="2" id="KW-1185">Reference proteome</keyword>
<evidence type="ECO:0000313" key="1">
    <source>
        <dbReference type="Ensembl" id="ENSPMGP00000000743.1"/>
    </source>
</evidence>
<proteinExistence type="predicted"/>
<accession>A0A3B3Z826</accession>
<evidence type="ECO:0008006" key="3">
    <source>
        <dbReference type="Google" id="ProtNLM"/>
    </source>
</evidence>
<dbReference type="Ensembl" id="ENSPMGT00000000783.1">
    <property type="protein sequence ID" value="ENSPMGP00000000743.1"/>
    <property type="gene ID" value="ENSPMGG00000000688.1"/>
</dbReference>
<evidence type="ECO:0000313" key="2">
    <source>
        <dbReference type="Proteomes" id="UP000261520"/>
    </source>
</evidence>
<reference evidence="1" key="1">
    <citation type="submission" date="2025-08" db="UniProtKB">
        <authorList>
            <consortium name="Ensembl"/>
        </authorList>
    </citation>
    <scope>IDENTIFICATION</scope>
</reference>
<dbReference type="AlphaFoldDB" id="A0A3B3Z826"/>
<dbReference type="Proteomes" id="UP000261520">
    <property type="component" value="Unplaced"/>
</dbReference>
<name>A0A3B3Z826_9GOBI</name>
<protein>
    <recommendedName>
        <fullName evidence="3">HECT domain-containing protein</fullName>
    </recommendedName>
</protein>
<sequence length="154" mass="17684">MFLPVSGWVSSGYSGFPHQPKHERPSRQLLFCKPKFCEEGTTKRTLEQDIINHFQDHLQELEDGGKRPINAKPLTVPALLQWMTDQAHKPSERNDGLRFMSKFNHFCQDHEICFPVVSACTNTITFPVAHVLTYSEFKHVLSLAVRFGNAFNRV</sequence>